<dbReference type="AlphaFoldDB" id="A0AAE3TCV6"/>
<dbReference type="Gene3D" id="2.170.120.30">
    <property type="match status" value="1"/>
</dbReference>
<dbReference type="InterPro" id="IPR053154">
    <property type="entry name" value="c-di-AMP_regulator"/>
</dbReference>
<dbReference type="Gene3D" id="2.170.120.40">
    <property type="entry name" value="YbbR-like domain"/>
    <property type="match status" value="1"/>
</dbReference>
<evidence type="ECO:0000313" key="1">
    <source>
        <dbReference type="EMBL" id="MDF1611851.1"/>
    </source>
</evidence>
<dbReference type="EMBL" id="JARGDL010000007">
    <property type="protein sequence ID" value="MDF1611851.1"/>
    <property type="molecule type" value="Genomic_DNA"/>
</dbReference>
<sequence length="302" mass="34788">MKKKIITISVLAIFSILFWLSIALNNEYLSSINARLVIKDPPKNYSISVELPDEILISVKGTGWNLLKYTLFEKAEFEISIHKKVGKKKIDLKDFVNSNNWLSSNFKVIDINPNSFDIDFERSISKTVRVYSKLKLDFENDYDIVSDIEIEPQFIEVVGAPSLLKRIDSVFTIQKEFNNIKENFFENIPLQLIKGTEFSDEYCTIKFNVQKIVDKNFENIPVNVINAPNDQEIILYPSKVNILLKGGINILGKLTNDSIKAFVDFDKLNRDDNYVIPQVVLPKFIKLISIEPNNLEFVIKKN</sequence>
<name>A0AAE3TCV6_9BACT</name>
<proteinExistence type="predicted"/>
<dbReference type="RefSeq" id="WP_321535618.1">
    <property type="nucleotide sequence ID" value="NZ_JARGDL010000007.1"/>
</dbReference>
<keyword evidence="2" id="KW-1185">Reference proteome</keyword>
<accession>A0AAE3TCV6</accession>
<comment type="caution">
    <text evidence="1">The sequence shown here is derived from an EMBL/GenBank/DDBJ whole genome shotgun (WGS) entry which is preliminary data.</text>
</comment>
<dbReference type="Proteomes" id="UP001221302">
    <property type="component" value="Unassembled WGS sequence"/>
</dbReference>
<organism evidence="1 2">
    <name type="scientific">Stygiobacter electus</name>
    <dbReference type="NCBI Taxonomy" id="3032292"/>
    <lineage>
        <taxon>Bacteria</taxon>
        <taxon>Pseudomonadati</taxon>
        <taxon>Ignavibacteriota</taxon>
        <taxon>Ignavibacteria</taxon>
        <taxon>Ignavibacteriales</taxon>
        <taxon>Melioribacteraceae</taxon>
        <taxon>Stygiobacter</taxon>
    </lineage>
</organism>
<evidence type="ECO:0000313" key="2">
    <source>
        <dbReference type="Proteomes" id="UP001221302"/>
    </source>
</evidence>
<dbReference type="PANTHER" id="PTHR37804:SF1">
    <property type="entry name" value="CDAA REGULATORY PROTEIN CDAR"/>
    <property type="match status" value="1"/>
</dbReference>
<protein>
    <recommendedName>
        <fullName evidence="3">YbbR-like domain-containing protein</fullName>
    </recommendedName>
</protein>
<evidence type="ECO:0008006" key="3">
    <source>
        <dbReference type="Google" id="ProtNLM"/>
    </source>
</evidence>
<gene>
    <name evidence="1" type="ORF">P0M35_06800</name>
</gene>
<dbReference type="PANTHER" id="PTHR37804">
    <property type="entry name" value="CDAA REGULATORY PROTEIN CDAR"/>
    <property type="match status" value="1"/>
</dbReference>
<reference evidence="1" key="1">
    <citation type="submission" date="2023-03" db="EMBL/GenBank/DDBJ databases">
        <title>Stygiobacter electus gen. nov., sp. nov., facultatively anaerobic thermotolerant bacterium of the class Ignavibacteria from a well of Yessentuki mineral water deposit.</title>
        <authorList>
            <person name="Podosokorskaya O.A."/>
            <person name="Elcheninov A.G."/>
            <person name="Petrova N.F."/>
            <person name="Zavarzina D.G."/>
            <person name="Kublanov I.V."/>
            <person name="Merkel A.Y."/>
        </authorList>
    </citation>
    <scope>NUCLEOTIDE SEQUENCE</scope>
    <source>
        <strain evidence="1">09-Me</strain>
    </source>
</reference>